<accession>A0A8K0WKA6</accession>
<dbReference type="OrthoDB" id="5146493at2759"/>
<comment type="caution">
    <text evidence="2">The sequence shown here is derived from an EMBL/GenBank/DDBJ whole genome shotgun (WGS) entry which is preliminary data.</text>
</comment>
<dbReference type="SUPFAM" id="SSF89372">
    <property type="entry name" value="Fucose-specific lectin"/>
    <property type="match status" value="2"/>
</dbReference>
<dbReference type="Pfam" id="PF26607">
    <property type="entry name" value="DUF8189"/>
    <property type="match status" value="1"/>
</dbReference>
<dbReference type="EMBL" id="JAGPNK010000028">
    <property type="protein sequence ID" value="KAH7303817.1"/>
    <property type="molecule type" value="Genomic_DNA"/>
</dbReference>
<evidence type="ECO:0000313" key="3">
    <source>
        <dbReference type="Proteomes" id="UP000813444"/>
    </source>
</evidence>
<name>A0A8K0WKA6_9HYPO</name>
<feature type="domain" description="PLL-like beta propeller" evidence="1">
    <location>
        <begin position="102"/>
        <end position="340"/>
    </location>
</feature>
<sequence length="360" mass="38791">PTAATPTNSAISSVCRGTICPAMLATTPGKSESETLFFALGQDNEILVRTWDDNSWQDQWTSLGGPFVSQPAAVKVNDQINVLAVNVSSRDLMNRVARNGIWESTWSNLGGYCTSPPTACSRESGLFDVFVKDGGNALSGMVWTDPGGWSDWIYHGSMILSSPVVSCAGENRLDVLFYGTDPPFGLCVERWNSEKGWLDWDCIKGSYFIGDPCVLSIGSDRTDVFAIGSYGKMYHTTWTASTGWADVGNLEGSFESVPYAFATGSSRIDVLAVGTDDRLKHKAMINSTWDTGWDDLGGSFNSAPVAVVTNTGRVGVYGIALNGSIFHATWTIGEGFGWSDGTNWEFDGGAMATRAQSGWY</sequence>
<dbReference type="InterPro" id="IPR058502">
    <property type="entry name" value="PLL-like_beta-prop"/>
</dbReference>
<dbReference type="Gene3D" id="2.120.10.70">
    <property type="entry name" value="Fucose-specific lectin"/>
    <property type="match status" value="2"/>
</dbReference>
<dbReference type="AlphaFoldDB" id="A0A8K0WKA6"/>
<reference evidence="2" key="1">
    <citation type="journal article" date="2021" name="Nat. Commun.">
        <title>Genetic determinants of endophytism in the Arabidopsis root mycobiome.</title>
        <authorList>
            <person name="Mesny F."/>
            <person name="Miyauchi S."/>
            <person name="Thiergart T."/>
            <person name="Pickel B."/>
            <person name="Atanasova L."/>
            <person name="Karlsson M."/>
            <person name="Huettel B."/>
            <person name="Barry K.W."/>
            <person name="Haridas S."/>
            <person name="Chen C."/>
            <person name="Bauer D."/>
            <person name="Andreopoulos W."/>
            <person name="Pangilinan J."/>
            <person name="LaButti K."/>
            <person name="Riley R."/>
            <person name="Lipzen A."/>
            <person name="Clum A."/>
            <person name="Drula E."/>
            <person name="Henrissat B."/>
            <person name="Kohler A."/>
            <person name="Grigoriev I.V."/>
            <person name="Martin F.M."/>
            <person name="Hacquard S."/>
        </authorList>
    </citation>
    <scope>NUCLEOTIDE SEQUENCE</scope>
    <source>
        <strain evidence="2">MPI-CAGE-CH-0235</strain>
    </source>
</reference>
<gene>
    <name evidence="2" type="ORF">B0I35DRAFT_364160</name>
</gene>
<proteinExistence type="predicted"/>
<dbReference type="Proteomes" id="UP000813444">
    <property type="component" value="Unassembled WGS sequence"/>
</dbReference>
<evidence type="ECO:0000313" key="2">
    <source>
        <dbReference type="EMBL" id="KAH7303817.1"/>
    </source>
</evidence>
<protein>
    <recommendedName>
        <fullName evidence="1">PLL-like beta propeller domain-containing protein</fullName>
    </recommendedName>
</protein>
<feature type="non-terminal residue" evidence="2">
    <location>
        <position position="1"/>
    </location>
</feature>
<evidence type="ECO:0000259" key="1">
    <source>
        <dbReference type="Pfam" id="PF26607"/>
    </source>
</evidence>
<organism evidence="2 3">
    <name type="scientific">Stachybotrys elegans</name>
    <dbReference type="NCBI Taxonomy" id="80388"/>
    <lineage>
        <taxon>Eukaryota</taxon>
        <taxon>Fungi</taxon>
        <taxon>Dikarya</taxon>
        <taxon>Ascomycota</taxon>
        <taxon>Pezizomycotina</taxon>
        <taxon>Sordariomycetes</taxon>
        <taxon>Hypocreomycetidae</taxon>
        <taxon>Hypocreales</taxon>
        <taxon>Stachybotryaceae</taxon>
        <taxon>Stachybotrys</taxon>
    </lineage>
</organism>
<keyword evidence="3" id="KW-1185">Reference proteome</keyword>